<evidence type="ECO:0000256" key="3">
    <source>
        <dbReference type="ARBA" id="ARBA00023015"/>
    </source>
</evidence>
<dbReference type="AlphaFoldDB" id="K7YUX6"/>
<dbReference type="InterPro" id="IPR025944">
    <property type="entry name" value="Sigma_54_int_dom_CS"/>
</dbReference>
<dbReference type="Proteomes" id="UP000010074">
    <property type="component" value="Chromosome"/>
</dbReference>
<evidence type="ECO:0000256" key="2">
    <source>
        <dbReference type="ARBA" id="ARBA00022840"/>
    </source>
</evidence>
<keyword evidence="4" id="KW-0238">DNA-binding</keyword>
<dbReference type="CDD" id="cd00009">
    <property type="entry name" value="AAA"/>
    <property type="match status" value="1"/>
</dbReference>
<sequence length="401" mass="45693">MDENPKTLTLHEFVTLGKDSQCQIQVQGEQVAERHARIEKKDQSYLIRDLRTPQGTYVNDARVMEAFLQEGDVIRLGEQEFLFLTQQEENTPFPIKSRNDVWNEELQTLSNVAKTEFPVLILGPSGTGKDVIAQALHENSLRDKGPFVSVNCSALSETLIESELFGHVKGSFTGAINDRKGAFEAARGGTLFLDEIGDLSYSLQAKLLRALENNEIRPVGADRNVRTDVRIIAATHQNLSEKIREGLFRSDLYFRLNVVSVAPPALALRMEDFEELLYTFARKMRVRFSFGAIARMKKHPWPGNIRELKNLVSRAAALYPRTHITENHIEKLLDKTLLEKSEERVSNDMPVIKEIEKQMIIKRLQANKGNQRRTAQDLGMPKSTLHDRLKYYDIDITSFKV</sequence>
<protein>
    <submittedName>
        <fullName evidence="8">Nitrogen assimilation regulatory protein</fullName>
    </submittedName>
</protein>
<evidence type="ECO:0000256" key="4">
    <source>
        <dbReference type="ARBA" id="ARBA00023125"/>
    </source>
</evidence>
<dbReference type="SUPFAM" id="SSF46689">
    <property type="entry name" value="Homeodomain-like"/>
    <property type="match status" value="1"/>
</dbReference>
<dbReference type="SMART" id="SM00240">
    <property type="entry name" value="FHA"/>
    <property type="match status" value="1"/>
</dbReference>
<name>K7YUX6_BDEBC</name>
<dbReference type="InterPro" id="IPR002197">
    <property type="entry name" value="HTH_Fis"/>
</dbReference>
<keyword evidence="3" id="KW-0805">Transcription regulation</keyword>
<evidence type="ECO:0000259" key="6">
    <source>
        <dbReference type="PROSITE" id="PS50006"/>
    </source>
</evidence>
<dbReference type="PROSITE" id="PS50045">
    <property type="entry name" value="SIGMA54_INTERACT_4"/>
    <property type="match status" value="1"/>
</dbReference>
<reference evidence="8 9" key="1">
    <citation type="journal article" date="2012" name="BMC Genomics">
        <title>Genome analysis of a simultaneously predatory and prey-independent, novel Bdellovibrio bacteriovorus from the River Tiber, supports in silico predictions of both ancient and recent lateral gene transfer from diverse bacteria.</title>
        <authorList>
            <person name="Hobley L."/>
            <person name="Lerner T.R."/>
            <person name="Williams L.E."/>
            <person name="Lambert C."/>
            <person name="Till R."/>
            <person name="Milner D.S."/>
            <person name="Basford S.M."/>
            <person name="Capeness M.J."/>
            <person name="Fenton A.K."/>
            <person name="Atterbury R.J."/>
            <person name="Harris M.A."/>
            <person name="Sockett R.E."/>
        </authorList>
    </citation>
    <scope>NUCLEOTIDE SEQUENCE [LARGE SCALE GENOMIC DNA]</scope>
    <source>
        <strain evidence="8 9">Tiberius</strain>
    </source>
</reference>
<gene>
    <name evidence="8" type="ORF">Bdt_0763</name>
</gene>
<dbReference type="GO" id="GO:0006355">
    <property type="term" value="P:regulation of DNA-templated transcription"/>
    <property type="evidence" value="ECO:0007669"/>
    <property type="project" value="InterPro"/>
</dbReference>
<evidence type="ECO:0000313" key="9">
    <source>
        <dbReference type="Proteomes" id="UP000010074"/>
    </source>
</evidence>
<evidence type="ECO:0000256" key="5">
    <source>
        <dbReference type="ARBA" id="ARBA00023163"/>
    </source>
</evidence>
<dbReference type="PATRIC" id="fig|1069642.3.peg.755"/>
<dbReference type="InterPro" id="IPR009057">
    <property type="entry name" value="Homeodomain-like_sf"/>
</dbReference>
<dbReference type="Pfam" id="PF25601">
    <property type="entry name" value="AAA_lid_14"/>
    <property type="match status" value="1"/>
</dbReference>
<evidence type="ECO:0000259" key="7">
    <source>
        <dbReference type="PROSITE" id="PS50045"/>
    </source>
</evidence>
<keyword evidence="2" id="KW-0067">ATP-binding</keyword>
<feature type="domain" description="Sigma-54 factor interaction" evidence="7">
    <location>
        <begin position="95"/>
        <end position="317"/>
    </location>
</feature>
<organism evidence="8 9">
    <name type="scientific">Bdellovibrio bacteriovorus str. Tiberius</name>
    <dbReference type="NCBI Taxonomy" id="1069642"/>
    <lineage>
        <taxon>Bacteria</taxon>
        <taxon>Pseudomonadati</taxon>
        <taxon>Bdellovibrionota</taxon>
        <taxon>Bdellovibrionia</taxon>
        <taxon>Bdellovibrionales</taxon>
        <taxon>Pseudobdellovibrionaceae</taxon>
        <taxon>Bdellovibrio</taxon>
    </lineage>
</organism>
<accession>K7YUX6</accession>
<dbReference type="FunFam" id="3.40.50.300:FF:000006">
    <property type="entry name" value="DNA-binding transcriptional regulator NtrC"/>
    <property type="match status" value="1"/>
</dbReference>
<dbReference type="InterPro" id="IPR008984">
    <property type="entry name" value="SMAD_FHA_dom_sf"/>
</dbReference>
<dbReference type="EMBL" id="CP002930">
    <property type="protein sequence ID" value="AFY00470.1"/>
    <property type="molecule type" value="Genomic_DNA"/>
</dbReference>
<dbReference type="Pfam" id="PF00158">
    <property type="entry name" value="Sigma54_activat"/>
    <property type="match status" value="1"/>
</dbReference>
<evidence type="ECO:0000313" key="8">
    <source>
        <dbReference type="EMBL" id="AFY00470.1"/>
    </source>
</evidence>
<dbReference type="PANTHER" id="PTHR32071">
    <property type="entry name" value="TRANSCRIPTIONAL REGULATORY PROTEIN"/>
    <property type="match status" value="1"/>
</dbReference>
<dbReference type="GO" id="GO:0005524">
    <property type="term" value="F:ATP binding"/>
    <property type="evidence" value="ECO:0007669"/>
    <property type="project" value="UniProtKB-KW"/>
</dbReference>
<dbReference type="Gene3D" id="3.40.50.300">
    <property type="entry name" value="P-loop containing nucleotide triphosphate hydrolases"/>
    <property type="match status" value="1"/>
</dbReference>
<keyword evidence="5" id="KW-0804">Transcription</keyword>
<dbReference type="Gene3D" id="1.10.10.60">
    <property type="entry name" value="Homeodomain-like"/>
    <property type="match status" value="1"/>
</dbReference>
<dbReference type="Gene3D" id="1.10.8.60">
    <property type="match status" value="1"/>
</dbReference>
<dbReference type="InterPro" id="IPR058031">
    <property type="entry name" value="AAA_lid_NorR"/>
</dbReference>
<evidence type="ECO:0000256" key="1">
    <source>
        <dbReference type="ARBA" id="ARBA00022741"/>
    </source>
</evidence>
<dbReference type="PRINTS" id="PR01590">
    <property type="entry name" value="HTHFIS"/>
</dbReference>
<proteinExistence type="predicted"/>
<dbReference type="PANTHER" id="PTHR32071:SF117">
    <property type="entry name" value="PTS-DEPENDENT DIHYDROXYACETONE KINASE OPERON REGULATORY PROTEIN-RELATED"/>
    <property type="match status" value="1"/>
</dbReference>
<dbReference type="GO" id="GO:0043565">
    <property type="term" value="F:sequence-specific DNA binding"/>
    <property type="evidence" value="ECO:0007669"/>
    <property type="project" value="InterPro"/>
</dbReference>
<dbReference type="HOGENOM" id="CLU_000445_8_10_7"/>
<dbReference type="InterPro" id="IPR027417">
    <property type="entry name" value="P-loop_NTPase"/>
</dbReference>
<dbReference type="InterPro" id="IPR002078">
    <property type="entry name" value="Sigma_54_int"/>
</dbReference>
<dbReference type="STRING" id="1069642.Bdt_0763"/>
<dbReference type="SUPFAM" id="SSF49879">
    <property type="entry name" value="SMAD/FHA domain"/>
    <property type="match status" value="1"/>
</dbReference>
<dbReference type="Pfam" id="PF00498">
    <property type="entry name" value="FHA"/>
    <property type="match status" value="1"/>
</dbReference>
<dbReference type="PROSITE" id="PS50006">
    <property type="entry name" value="FHA_DOMAIN"/>
    <property type="match status" value="1"/>
</dbReference>
<dbReference type="KEGG" id="bbat:Bdt_0763"/>
<dbReference type="Gene3D" id="2.60.200.20">
    <property type="match status" value="1"/>
</dbReference>
<dbReference type="SUPFAM" id="SSF52540">
    <property type="entry name" value="P-loop containing nucleoside triphosphate hydrolases"/>
    <property type="match status" value="1"/>
</dbReference>
<dbReference type="Pfam" id="PF02954">
    <property type="entry name" value="HTH_8"/>
    <property type="match status" value="1"/>
</dbReference>
<keyword evidence="1" id="KW-0547">Nucleotide-binding</keyword>
<dbReference type="InterPro" id="IPR000253">
    <property type="entry name" value="FHA_dom"/>
</dbReference>
<dbReference type="SMART" id="SM00382">
    <property type="entry name" value="AAA"/>
    <property type="match status" value="1"/>
</dbReference>
<dbReference type="InterPro" id="IPR003593">
    <property type="entry name" value="AAA+_ATPase"/>
</dbReference>
<dbReference type="PROSITE" id="PS00688">
    <property type="entry name" value="SIGMA54_INTERACT_3"/>
    <property type="match status" value="1"/>
</dbReference>
<dbReference type="CDD" id="cd00060">
    <property type="entry name" value="FHA"/>
    <property type="match status" value="1"/>
</dbReference>
<feature type="domain" description="FHA" evidence="6">
    <location>
        <begin position="14"/>
        <end position="63"/>
    </location>
</feature>